<name>A0A396I2F2_MEDTR</name>
<keyword evidence="1" id="KW-1133">Transmembrane helix</keyword>
<proteinExistence type="predicted"/>
<gene>
    <name evidence="2" type="ORF">MtrunA17_Chr4g0018131</name>
</gene>
<protein>
    <recommendedName>
        <fullName evidence="3">Transmembrane protein</fullName>
    </recommendedName>
</protein>
<reference evidence="2" key="1">
    <citation type="journal article" date="2018" name="Nat. Plants">
        <title>Whole-genome landscape of Medicago truncatula symbiotic genes.</title>
        <authorList>
            <person name="Pecrix Y."/>
            <person name="Gamas P."/>
            <person name="Carrere S."/>
        </authorList>
    </citation>
    <scope>NUCLEOTIDE SEQUENCE</scope>
    <source>
        <tissue evidence="2">Leaves</tissue>
    </source>
</reference>
<dbReference type="Proteomes" id="UP000265566">
    <property type="component" value="Chromosome 4"/>
</dbReference>
<comment type="caution">
    <text evidence="2">The sequence shown here is derived from an EMBL/GenBank/DDBJ whole genome shotgun (WGS) entry which is preliminary data.</text>
</comment>
<evidence type="ECO:0000256" key="1">
    <source>
        <dbReference type="SAM" id="Phobius"/>
    </source>
</evidence>
<accession>A0A396I2F2</accession>
<dbReference type="Gramene" id="rna21949">
    <property type="protein sequence ID" value="RHN59796.1"/>
    <property type="gene ID" value="gene21949"/>
</dbReference>
<dbReference type="AlphaFoldDB" id="A0A396I2F2"/>
<dbReference type="EMBL" id="PSQE01000004">
    <property type="protein sequence ID" value="RHN59796.1"/>
    <property type="molecule type" value="Genomic_DNA"/>
</dbReference>
<evidence type="ECO:0000313" key="2">
    <source>
        <dbReference type="EMBL" id="RHN59796.1"/>
    </source>
</evidence>
<keyword evidence="1" id="KW-0812">Transmembrane</keyword>
<sequence>MRVLRGCHRDLFMESSVPINFASRLGVSFYCQVLGMFGIFFGGPKVVLVVEYELVLE</sequence>
<feature type="transmembrane region" description="Helical" evidence="1">
    <location>
        <begin position="21"/>
        <end position="41"/>
    </location>
</feature>
<evidence type="ECO:0008006" key="3">
    <source>
        <dbReference type="Google" id="ProtNLM"/>
    </source>
</evidence>
<organism evidence="2">
    <name type="scientific">Medicago truncatula</name>
    <name type="common">Barrel medic</name>
    <name type="synonym">Medicago tribuloides</name>
    <dbReference type="NCBI Taxonomy" id="3880"/>
    <lineage>
        <taxon>Eukaryota</taxon>
        <taxon>Viridiplantae</taxon>
        <taxon>Streptophyta</taxon>
        <taxon>Embryophyta</taxon>
        <taxon>Tracheophyta</taxon>
        <taxon>Spermatophyta</taxon>
        <taxon>Magnoliopsida</taxon>
        <taxon>eudicotyledons</taxon>
        <taxon>Gunneridae</taxon>
        <taxon>Pentapetalae</taxon>
        <taxon>rosids</taxon>
        <taxon>fabids</taxon>
        <taxon>Fabales</taxon>
        <taxon>Fabaceae</taxon>
        <taxon>Papilionoideae</taxon>
        <taxon>50 kb inversion clade</taxon>
        <taxon>NPAAA clade</taxon>
        <taxon>Hologalegina</taxon>
        <taxon>IRL clade</taxon>
        <taxon>Trifolieae</taxon>
        <taxon>Medicago</taxon>
    </lineage>
</organism>
<keyword evidence="1" id="KW-0472">Membrane</keyword>